<gene>
    <name evidence="3" type="ORF">S101395_02117</name>
</gene>
<dbReference type="InterPro" id="IPR021997">
    <property type="entry name" value="SporV_AA"/>
</dbReference>
<dbReference type="GeneID" id="92853935"/>
<feature type="transmembrane region" description="Helical" evidence="1">
    <location>
        <begin position="97"/>
        <end position="117"/>
    </location>
</feature>
<dbReference type="Pfam" id="PF12164">
    <property type="entry name" value="SporV_AA"/>
    <property type="match status" value="1"/>
</dbReference>
<proteinExistence type="predicted"/>
<name>A0ABN5AIB8_9BACI</name>
<keyword evidence="1" id="KW-0472">Membrane</keyword>
<dbReference type="EMBL" id="CP021920">
    <property type="protein sequence ID" value="ASB88625.1"/>
    <property type="molecule type" value="Genomic_DNA"/>
</dbReference>
<evidence type="ECO:0000259" key="2">
    <source>
        <dbReference type="Pfam" id="PF12164"/>
    </source>
</evidence>
<dbReference type="Gene3D" id="2.60.480.10">
    <property type="entry name" value="eubacterium ventriosum atcc domain"/>
    <property type="match status" value="1"/>
</dbReference>
<accession>A0ABN5AIB8</accession>
<dbReference type="RefSeq" id="WP_006636485.1">
    <property type="nucleotide sequence ID" value="NZ_BORD01000005.1"/>
</dbReference>
<evidence type="ECO:0000256" key="1">
    <source>
        <dbReference type="SAM" id="Phobius"/>
    </source>
</evidence>
<feature type="transmembrane region" description="Helical" evidence="1">
    <location>
        <begin position="143"/>
        <end position="165"/>
    </location>
</feature>
<keyword evidence="1" id="KW-0812">Transmembrane</keyword>
<dbReference type="Proteomes" id="UP000196877">
    <property type="component" value="Chromosome"/>
</dbReference>
<feature type="domain" description="Stage V sporulation protein AA" evidence="2">
    <location>
        <begin position="3"/>
        <end position="90"/>
    </location>
</feature>
<dbReference type="InterPro" id="IPR038548">
    <property type="entry name" value="SporV_AA_N_sf"/>
</dbReference>
<keyword evidence="1" id="KW-1133">Transmembrane helix</keyword>
<evidence type="ECO:0000313" key="3">
    <source>
        <dbReference type="EMBL" id="ASB88625.1"/>
    </source>
</evidence>
<sequence>MERQVFIRLRHRLEADPDEFITLGHIAQVAGDRRYKEKLERLPIYQVSKADQNMVVLDVMKVIEAIHKSFPDLDVQTVGGAETIVEVKYPKRGLSPVLFIAVWLLLFVGAGLAVMNFHEDVSMREVHILLYEMITGKENRYPYLLQVPYSIGLGLGMILFFNHLFKKRFNEEPSPLEVEIFKYQLDLDQYVAMNENKETTKDIHDH</sequence>
<reference evidence="3 4" key="1">
    <citation type="submission" date="2017-06" db="EMBL/GenBank/DDBJ databases">
        <title>Genome sequence of Bacillus sonorensis strain SRCM101395.</title>
        <authorList>
            <person name="Cho S.H."/>
        </authorList>
    </citation>
    <scope>NUCLEOTIDE SEQUENCE [LARGE SCALE GENOMIC DNA]</scope>
    <source>
        <strain evidence="3 4">SRCM101395</strain>
    </source>
</reference>
<organism evidence="3 4">
    <name type="scientific">Bacillus sonorensis</name>
    <dbReference type="NCBI Taxonomy" id="119858"/>
    <lineage>
        <taxon>Bacteria</taxon>
        <taxon>Bacillati</taxon>
        <taxon>Bacillota</taxon>
        <taxon>Bacilli</taxon>
        <taxon>Bacillales</taxon>
        <taxon>Bacillaceae</taxon>
        <taxon>Bacillus</taxon>
    </lineage>
</organism>
<protein>
    <submittedName>
        <fullName evidence="3">Stage V sporulation protein AA</fullName>
    </submittedName>
</protein>
<evidence type="ECO:0000313" key="4">
    <source>
        <dbReference type="Proteomes" id="UP000196877"/>
    </source>
</evidence>
<keyword evidence="4" id="KW-1185">Reference proteome</keyword>